<gene>
    <name evidence="1" type="ORF">ENV82_00445</name>
</gene>
<organism evidence="1">
    <name type="scientific">Caldisericum exile</name>
    <dbReference type="NCBI Taxonomy" id="693075"/>
    <lineage>
        <taxon>Bacteria</taxon>
        <taxon>Pseudomonadati</taxon>
        <taxon>Caldisericota/Cryosericota group</taxon>
        <taxon>Caldisericota</taxon>
        <taxon>Caldisericia</taxon>
        <taxon>Caldisericales</taxon>
        <taxon>Caldisericaceae</taxon>
        <taxon>Caldisericum</taxon>
    </lineage>
</organism>
<proteinExistence type="predicted"/>
<evidence type="ECO:0000313" key="1">
    <source>
        <dbReference type="EMBL" id="HGW59903.1"/>
    </source>
</evidence>
<comment type="caution">
    <text evidence="1">The sequence shown here is derived from an EMBL/GenBank/DDBJ whole genome shotgun (WGS) entry which is preliminary data.</text>
</comment>
<dbReference type="AlphaFoldDB" id="A0A7C4YE80"/>
<sequence>MPFRIPMILEKDNLLAVRNYNSFHALEHQDIASWLNALASAKGLSIRITYYTLPILDPNDRQSIESFFSTNWKQHMVFYDYLNKIGATYSPPIFVFPVNYPSEVWDMDIENLVALEHSIHLRLWRAIDILKS</sequence>
<reference evidence="1" key="1">
    <citation type="journal article" date="2020" name="mSystems">
        <title>Genome- and Community-Level Interaction Insights into Carbon Utilization and Element Cycling Functions of Hydrothermarchaeota in Hydrothermal Sediment.</title>
        <authorList>
            <person name="Zhou Z."/>
            <person name="Liu Y."/>
            <person name="Xu W."/>
            <person name="Pan J."/>
            <person name="Luo Z.H."/>
            <person name="Li M."/>
        </authorList>
    </citation>
    <scope>NUCLEOTIDE SEQUENCE [LARGE SCALE GENOMIC DNA]</scope>
    <source>
        <strain evidence="1">SpSt-794</strain>
    </source>
</reference>
<dbReference type="EMBL" id="DTHV01000014">
    <property type="protein sequence ID" value="HGW59903.1"/>
    <property type="molecule type" value="Genomic_DNA"/>
</dbReference>
<name>A0A7C4YE80_9BACT</name>
<protein>
    <submittedName>
        <fullName evidence="1">Uncharacterized protein</fullName>
    </submittedName>
</protein>
<accession>A0A7C4YE80</accession>